<dbReference type="AlphaFoldDB" id="A0AAD2FIZ5"/>
<proteinExistence type="predicted"/>
<name>A0AAD2FIZ5_9STRA</name>
<feature type="region of interest" description="Disordered" evidence="1">
    <location>
        <begin position="92"/>
        <end position="116"/>
    </location>
</feature>
<evidence type="ECO:0000256" key="1">
    <source>
        <dbReference type="SAM" id="MobiDB-lite"/>
    </source>
</evidence>
<sequence length="221" mass="24644">MAPVAPTNTPTRAPVVQVTEAPVVAPTQTPVVMVPTEELLSLSTVKSTRNTFNKRMVYQGSISDIRMYGKPRRIVHRPGAFGGLPVVDHAFSRPPVGTRSPTIEPTKAPTPYPTPRVFHKVCRDGRVVEIDGTHSPTVLPSMAPTYSPVVQQQTRPPAFVGYVWGNGYGHGNDDDNPRWSFTKNEGKLLFDHPNLEKAIYRGDFSQVRRQFKRRVDTMSPW</sequence>
<reference evidence="2" key="1">
    <citation type="submission" date="2023-08" db="EMBL/GenBank/DDBJ databases">
        <authorList>
            <person name="Audoor S."/>
            <person name="Bilcke G."/>
        </authorList>
    </citation>
    <scope>NUCLEOTIDE SEQUENCE</scope>
</reference>
<organism evidence="2 3">
    <name type="scientific">Cylindrotheca closterium</name>
    <dbReference type="NCBI Taxonomy" id="2856"/>
    <lineage>
        <taxon>Eukaryota</taxon>
        <taxon>Sar</taxon>
        <taxon>Stramenopiles</taxon>
        <taxon>Ochrophyta</taxon>
        <taxon>Bacillariophyta</taxon>
        <taxon>Bacillariophyceae</taxon>
        <taxon>Bacillariophycidae</taxon>
        <taxon>Bacillariales</taxon>
        <taxon>Bacillariaceae</taxon>
        <taxon>Cylindrotheca</taxon>
    </lineage>
</organism>
<comment type="caution">
    <text evidence="2">The sequence shown here is derived from an EMBL/GenBank/DDBJ whole genome shotgun (WGS) entry which is preliminary data.</text>
</comment>
<protein>
    <submittedName>
        <fullName evidence="2">Uncharacterized protein</fullName>
    </submittedName>
</protein>
<dbReference type="Proteomes" id="UP001295423">
    <property type="component" value="Unassembled WGS sequence"/>
</dbReference>
<evidence type="ECO:0000313" key="3">
    <source>
        <dbReference type="Proteomes" id="UP001295423"/>
    </source>
</evidence>
<keyword evidence="3" id="KW-1185">Reference proteome</keyword>
<accession>A0AAD2FIZ5</accession>
<evidence type="ECO:0000313" key="2">
    <source>
        <dbReference type="EMBL" id="CAJ1934953.1"/>
    </source>
</evidence>
<dbReference type="EMBL" id="CAKOGP040000424">
    <property type="protein sequence ID" value="CAJ1934953.1"/>
    <property type="molecule type" value="Genomic_DNA"/>
</dbReference>
<gene>
    <name evidence="2" type="ORF">CYCCA115_LOCUS4290</name>
</gene>